<accession>K8E5B1</accession>
<evidence type="ECO:0000313" key="1">
    <source>
        <dbReference type="EMBL" id="CCO11809.2"/>
    </source>
</evidence>
<dbReference type="STRING" id="1234679.BN424_2369"/>
<reference evidence="2" key="1">
    <citation type="journal article" date="2013" name="Genome Announc.">
        <title>Complete Chromosome Sequence of Carnobacterium maltaromaticum LMA 28.</title>
        <authorList>
            <person name="Cailliez-Grimal C."/>
            <person name="Chaillou S."/>
            <person name="Anba-Mondoloni J."/>
            <person name="Loux V."/>
            <person name="Afzal M.I."/>
            <person name="Rahman A."/>
            <person name="Kergourlay G."/>
            <person name="Champomier-Verges M.C."/>
            <person name="Zagorec M."/>
            <person name="Dalgaard P."/>
            <person name="Leisner J.J."/>
            <person name="Prevost H."/>
            <person name="Revol-Junelles A.M."/>
            <person name="Borges F."/>
        </authorList>
    </citation>
    <scope>NUCLEOTIDE SEQUENCE</scope>
    <source>
        <strain evidence="2">LMA28</strain>
    </source>
</reference>
<dbReference type="AlphaFoldDB" id="K8E5B1"/>
<proteinExistence type="predicted"/>
<sequence length="41" mass="4812">MLSSLYKSNEKQAFKKTSWTDTVTVQLVFLNYSDSIRYCSK</sequence>
<gene>
    <name evidence="1" type="ORF">BN424_2369</name>
</gene>
<keyword evidence="2" id="KW-1185">Reference proteome</keyword>
<dbReference type="HOGENOM" id="CLU_3267466_0_0_9"/>
<dbReference type="Proteomes" id="UP000000212">
    <property type="component" value="Chromosome"/>
</dbReference>
<name>K8E5B1_CARML</name>
<protein>
    <submittedName>
        <fullName evidence="1">Uncharacterized protein</fullName>
    </submittedName>
</protein>
<organism evidence="1 2">
    <name type="scientific">Carnobacterium maltaromaticum LMA28</name>
    <dbReference type="NCBI Taxonomy" id="1234679"/>
    <lineage>
        <taxon>Bacteria</taxon>
        <taxon>Bacillati</taxon>
        <taxon>Bacillota</taxon>
        <taxon>Bacilli</taxon>
        <taxon>Lactobacillales</taxon>
        <taxon>Carnobacteriaceae</taxon>
        <taxon>Carnobacterium</taxon>
    </lineage>
</organism>
<dbReference type="KEGG" id="cml:BN424_2369"/>
<dbReference type="EMBL" id="HE999757">
    <property type="protein sequence ID" value="CCO11809.2"/>
    <property type="molecule type" value="Genomic_DNA"/>
</dbReference>
<evidence type="ECO:0000313" key="2">
    <source>
        <dbReference type="Proteomes" id="UP000000212"/>
    </source>
</evidence>